<dbReference type="GO" id="GO:0045489">
    <property type="term" value="P:pectin biosynthetic process"/>
    <property type="evidence" value="ECO:0007669"/>
    <property type="project" value="UniProtKB-UniPathway"/>
</dbReference>
<evidence type="ECO:0000256" key="4">
    <source>
        <dbReference type="ARBA" id="ARBA00022679"/>
    </source>
</evidence>
<evidence type="ECO:0000313" key="8">
    <source>
        <dbReference type="Proteomes" id="UP000323597"/>
    </source>
</evidence>
<dbReference type="EMBL" id="CM017656">
    <property type="protein sequence ID" value="TYI68236.1"/>
    <property type="molecule type" value="Genomic_DNA"/>
</dbReference>
<keyword evidence="8" id="KW-1185">Reference proteome</keyword>
<dbReference type="InterPro" id="IPR002495">
    <property type="entry name" value="Glyco_trans_8"/>
</dbReference>
<dbReference type="AlphaFoldDB" id="A0A5D2TUE9"/>
<evidence type="ECO:0000256" key="5">
    <source>
        <dbReference type="RuleBase" id="RU362027"/>
    </source>
</evidence>
<dbReference type="Pfam" id="PF01501">
    <property type="entry name" value="Glyco_transf_8"/>
    <property type="match status" value="1"/>
</dbReference>
<dbReference type="GO" id="GO:0047262">
    <property type="term" value="F:polygalacturonate 4-alpha-galacturonosyltransferase activity"/>
    <property type="evidence" value="ECO:0007669"/>
    <property type="project" value="InterPro"/>
</dbReference>
<name>A0A5D2TUE9_GOSMU</name>
<keyword evidence="4" id="KW-0808">Transferase</keyword>
<evidence type="ECO:0000256" key="3">
    <source>
        <dbReference type="ARBA" id="ARBA00022676"/>
    </source>
</evidence>
<feature type="region of interest" description="Disordered" evidence="6">
    <location>
        <begin position="110"/>
        <end position="162"/>
    </location>
</feature>
<reference evidence="7 8" key="1">
    <citation type="submission" date="2019-07" db="EMBL/GenBank/DDBJ databases">
        <title>WGS assembly of Gossypium mustelinum.</title>
        <authorList>
            <person name="Chen Z.J."/>
            <person name="Sreedasyam A."/>
            <person name="Ando A."/>
            <person name="Song Q."/>
            <person name="De L."/>
            <person name="Hulse-Kemp A."/>
            <person name="Ding M."/>
            <person name="Ye W."/>
            <person name="Kirkbride R."/>
            <person name="Jenkins J."/>
            <person name="Plott C."/>
            <person name="Lovell J."/>
            <person name="Lin Y.-M."/>
            <person name="Vaughn R."/>
            <person name="Liu B."/>
            <person name="Li W."/>
            <person name="Simpson S."/>
            <person name="Scheffler B."/>
            <person name="Saski C."/>
            <person name="Grover C."/>
            <person name="Hu G."/>
            <person name="Conover J."/>
            <person name="Carlson J."/>
            <person name="Shu S."/>
            <person name="Boston L."/>
            <person name="Williams M."/>
            <person name="Peterson D."/>
            <person name="Mcgee K."/>
            <person name="Jones D."/>
            <person name="Wendel J."/>
            <person name="Stelly D."/>
            <person name="Grimwood J."/>
            <person name="Schmutz J."/>
        </authorList>
    </citation>
    <scope>NUCLEOTIDE SEQUENCE [LARGE SCALE GENOMIC DNA]</scope>
    <source>
        <strain evidence="7">1408120.09</strain>
    </source>
</reference>
<protein>
    <recommendedName>
        <fullName evidence="5">Hexosyltransferase</fullName>
        <ecNumber evidence="5">2.4.1.-</ecNumber>
    </recommendedName>
</protein>
<dbReference type="Proteomes" id="UP000323597">
    <property type="component" value="Chromosome D08"/>
</dbReference>
<evidence type="ECO:0000313" key="7">
    <source>
        <dbReference type="EMBL" id="TYI68236.1"/>
    </source>
</evidence>
<keyword evidence="5" id="KW-0333">Golgi apparatus</keyword>
<dbReference type="GO" id="GO:0071555">
    <property type="term" value="P:cell wall organization"/>
    <property type="evidence" value="ECO:0007669"/>
    <property type="project" value="UniProtKB-KW"/>
</dbReference>
<keyword evidence="3 5" id="KW-0328">Glycosyltransferase</keyword>
<dbReference type="InterPro" id="IPR029993">
    <property type="entry name" value="GAUT"/>
</dbReference>
<dbReference type="Gene3D" id="3.90.550.10">
    <property type="entry name" value="Spore Coat Polysaccharide Biosynthesis Protein SpsA, Chain A"/>
    <property type="match status" value="1"/>
</dbReference>
<accession>A0A5D2TUE9</accession>
<keyword evidence="5" id="KW-0961">Cell wall biogenesis/degradation</keyword>
<proteinExistence type="inferred from homology"/>
<dbReference type="EC" id="2.4.1.-" evidence="5"/>
<dbReference type="CDD" id="cd06429">
    <property type="entry name" value="GT8_like_1"/>
    <property type="match status" value="1"/>
</dbReference>
<organism evidence="7 8">
    <name type="scientific">Gossypium mustelinum</name>
    <name type="common">Cotton</name>
    <name type="synonym">Gossypium caicoense</name>
    <dbReference type="NCBI Taxonomy" id="34275"/>
    <lineage>
        <taxon>Eukaryota</taxon>
        <taxon>Viridiplantae</taxon>
        <taxon>Streptophyta</taxon>
        <taxon>Embryophyta</taxon>
        <taxon>Tracheophyta</taxon>
        <taxon>Spermatophyta</taxon>
        <taxon>Magnoliopsida</taxon>
        <taxon>eudicotyledons</taxon>
        <taxon>Gunneridae</taxon>
        <taxon>Pentapetalae</taxon>
        <taxon>rosids</taxon>
        <taxon>malvids</taxon>
        <taxon>Malvales</taxon>
        <taxon>Malvaceae</taxon>
        <taxon>Malvoideae</taxon>
        <taxon>Gossypium</taxon>
    </lineage>
</organism>
<comment type="similarity">
    <text evidence="2 5">Belongs to the glycosyltransferase 8 family.</text>
</comment>
<gene>
    <name evidence="7" type="ORF">E1A91_D08G075800v1</name>
</gene>
<evidence type="ECO:0000256" key="1">
    <source>
        <dbReference type="ARBA" id="ARBA00004877"/>
    </source>
</evidence>
<feature type="compositionally biased region" description="Basic residues" evidence="6">
    <location>
        <begin position="147"/>
        <end position="162"/>
    </location>
</feature>
<dbReference type="UniPathway" id="UPA00845"/>
<comment type="pathway">
    <text evidence="1 5">Glycan metabolism; pectin biosynthesis.</text>
</comment>
<dbReference type="PANTHER" id="PTHR32116:SF0">
    <property type="entry name" value="GALACTURONOSYLTRANSFERASE 6-RELATED"/>
    <property type="match status" value="1"/>
</dbReference>
<evidence type="ECO:0000256" key="6">
    <source>
        <dbReference type="SAM" id="MobiDB-lite"/>
    </source>
</evidence>
<sequence length="600" mass="68843">MKQRHRRQRILILSLLSFSLFAPIVWLSPKLKTLNSIGLYEVREDLASVKYRTDDFKLNAIEQKRAEDLKGPKLIVLNENEFSSVVSRSSDENPDSNQSKVAQDVSKLLATNDSETNDEGKDGYQIQQKKMPIRSRKQEQFNQEAGRHHRNSQSQSHRVKDKKLKKISYQLSRAKAYLSLASPSTHPELEKELRMRIKEGELAVGKASKDSELPRSASQKIRSMEVLLAKANHAFTDCFEIAETLRAMANDTEEQVQVEKNEESYLIQLAGRTTPKGLHCLSIRLTTEYLLLQPEERQFPNQHKLQDLDFYHYAVFSDEILACAVVVNSTTASAKEPEKIVFHVVTDSLNLPAISMWFLLNPPGKATIDVQSIENFEWLSTEYSSALKEQKSNDPRYTSALSHLRFYLADIFPALDKIVLFDHDVVVQRDLTGLWSVNLNGKVHAAVETCHESEASFHSMHLFMNILDQFSAKRLNASVCTWAFGMNFFNLQEWRRQNLTNLYGDYLQLGLKRPLWKTKSLPLGWITFYNQTVALEKSWHAFGLGHNSGLSQGDIEHAAVIHFDGIMKPWLEIGIAEYKGYWSKHVQYDHPYLQECNIHE</sequence>
<dbReference type="InterPro" id="IPR029044">
    <property type="entry name" value="Nucleotide-diphossugar_trans"/>
</dbReference>
<dbReference type="PANTHER" id="PTHR32116">
    <property type="entry name" value="GALACTURONOSYLTRANSFERASE 4-RELATED"/>
    <property type="match status" value="1"/>
</dbReference>
<evidence type="ECO:0000256" key="2">
    <source>
        <dbReference type="ARBA" id="ARBA00006351"/>
    </source>
</evidence>
<comment type="subcellular location">
    <subcellularLocation>
        <location evidence="5">Golgi apparatus membrane</location>
        <topology evidence="5">Single-pass type II membrane protein</topology>
    </subcellularLocation>
</comment>
<dbReference type="GO" id="GO:0000139">
    <property type="term" value="C:Golgi membrane"/>
    <property type="evidence" value="ECO:0007669"/>
    <property type="project" value="UniProtKB-SubCell"/>
</dbReference>
<dbReference type="SUPFAM" id="SSF53448">
    <property type="entry name" value="Nucleotide-diphospho-sugar transferases"/>
    <property type="match status" value="1"/>
</dbReference>
<dbReference type="Pfam" id="PF25557">
    <property type="entry name" value="GAUT_1"/>
    <property type="match status" value="1"/>
</dbReference>